<gene>
    <name evidence="5" type="ORF">PC129_g25069</name>
</gene>
<dbReference type="PROSITE" id="PS51352">
    <property type="entry name" value="THIOREDOXIN_2"/>
    <property type="match status" value="1"/>
</dbReference>
<sequence length="199" mass="22390">MRLSPLALLTGAVALASAQLMPGEEDNTKEATYYNAIRVPPLLELTPNNWAEEIAKTKYIFVKHYSPYCPHCIDFAPTFQSIYEFYYTSKPVAADADDTTFLAYYDFRFATINCVAYYDLCMDHDVKSYPTSIMYEGGEVFESMRGVKNATVLSTAIEKALEKVKPGSRPATLKLPEVRDENAAEKKKAAKEAYKKMEA</sequence>
<dbReference type="SUPFAM" id="SSF52833">
    <property type="entry name" value="Thioredoxin-like"/>
    <property type="match status" value="1"/>
</dbReference>
<dbReference type="InterPro" id="IPR036249">
    <property type="entry name" value="Thioredoxin-like_sf"/>
</dbReference>
<evidence type="ECO:0000259" key="4">
    <source>
        <dbReference type="PROSITE" id="PS51352"/>
    </source>
</evidence>
<organism evidence="5 6">
    <name type="scientific">Phytophthora cactorum</name>
    <dbReference type="NCBI Taxonomy" id="29920"/>
    <lineage>
        <taxon>Eukaryota</taxon>
        <taxon>Sar</taxon>
        <taxon>Stramenopiles</taxon>
        <taxon>Oomycota</taxon>
        <taxon>Peronosporomycetes</taxon>
        <taxon>Peronosporales</taxon>
        <taxon>Peronosporaceae</taxon>
        <taxon>Phytophthora</taxon>
    </lineage>
</organism>
<dbReference type="EMBL" id="RCMV01004891">
    <property type="protein sequence ID" value="KAG3191865.1"/>
    <property type="molecule type" value="Genomic_DNA"/>
</dbReference>
<dbReference type="Pfam" id="PF00085">
    <property type="entry name" value="Thioredoxin"/>
    <property type="match status" value="1"/>
</dbReference>
<proteinExistence type="inferred from homology"/>
<comment type="caution">
    <text evidence="5">The sequence shown here is derived from an EMBL/GenBank/DDBJ whole genome shotgun (WGS) entry which is preliminary data.</text>
</comment>
<name>A0A8T1GQE8_9STRA</name>
<dbReference type="Gene3D" id="3.40.30.10">
    <property type="entry name" value="Glutaredoxin"/>
    <property type="match status" value="1"/>
</dbReference>
<reference evidence="5" key="1">
    <citation type="submission" date="2018-05" db="EMBL/GenBank/DDBJ databases">
        <title>Effector identification in a new, highly contiguous assembly of the strawberry crown rot pathogen Phytophthora cactorum.</title>
        <authorList>
            <person name="Armitage A.D."/>
            <person name="Nellist C.F."/>
            <person name="Bates H."/>
            <person name="Vickerstaff R.J."/>
            <person name="Harrison R.J."/>
        </authorList>
    </citation>
    <scope>NUCLEOTIDE SEQUENCE</scope>
    <source>
        <strain evidence="5">P421</strain>
    </source>
</reference>
<feature type="domain" description="Thioredoxin" evidence="4">
    <location>
        <begin position="8"/>
        <end position="162"/>
    </location>
</feature>
<evidence type="ECO:0000313" key="6">
    <source>
        <dbReference type="Proteomes" id="UP000760860"/>
    </source>
</evidence>
<feature type="chain" id="PRO_5035741054" description="Thioredoxin domain-containing protein" evidence="3">
    <location>
        <begin position="19"/>
        <end position="199"/>
    </location>
</feature>
<feature type="signal peptide" evidence="3">
    <location>
        <begin position="1"/>
        <end position="18"/>
    </location>
</feature>
<evidence type="ECO:0000256" key="3">
    <source>
        <dbReference type="SAM" id="SignalP"/>
    </source>
</evidence>
<feature type="non-terminal residue" evidence="5">
    <location>
        <position position="199"/>
    </location>
</feature>
<evidence type="ECO:0000256" key="2">
    <source>
        <dbReference type="ARBA" id="ARBA00022729"/>
    </source>
</evidence>
<evidence type="ECO:0000256" key="1">
    <source>
        <dbReference type="ARBA" id="ARBA00006347"/>
    </source>
</evidence>
<dbReference type="InterPro" id="IPR051063">
    <property type="entry name" value="PDI"/>
</dbReference>
<accession>A0A8T1GQE8</accession>
<evidence type="ECO:0000313" key="5">
    <source>
        <dbReference type="EMBL" id="KAG3191865.1"/>
    </source>
</evidence>
<dbReference type="GO" id="GO:0005783">
    <property type="term" value="C:endoplasmic reticulum"/>
    <property type="evidence" value="ECO:0007669"/>
    <property type="project" value="TreeGrafter"/>
</dbReference>
<dbReference type="InterPro" id="IPR013766">
    <property type="entry name" value="Thioredoxin_domain"/>
</dbReference>
<dbReference type="PANTHER" id="PTHR45672:SF3">
    <property type="entry name" value="THIOREDOXIN DOMAIN-CONTAINING PROTEIN 5"/>
    <property type="match status" value="1"/>
</dbReference>
<comment type="similarity">
    <text evidence="1">Belongs to the protein disulfide isomerase family.</text>
</comment>
<dbReference type="PANTHER" id="PTHR45672">
    <property type="entry name" value="PROTEIN DISULFIDE-ISOMERASE C17H9.14C-RELATED"/>
    <property type="match status" value="1"/>
</dbReference>
<dbReference type="CDD" id="cd02961">
    <property type="entry name" value="PDI_a_family"/>
    <property type="match status" value="1"/>
</dbReference>
<dbReference type="Proteomes" id="UP000760860">
    <property type="component" value="Unassembled WGS sequence"/>
</dbReference>
<keyword evidence="2 3" id="KW-0732">Signal</keyword>
<protein>
    <recommendedName>
        <fullName evidence="4">Thioredoxin domain-containing protein</fullName>
    </recommendedName>
</protein>
<dbReference type="GO" id="GO:0003756">
    <property type="term" value="F:protein disulfide isomerase activity"/>
    <property type="evidence" value="ECO:0007669"/>
    <property type="project" value="TreeGrafter"/>
</dbReference>
<dbReference type="GO" id="GO:0006457">
    <property type="term" value="P:protein folding"/>
    <property type="evidence" value="ECO:0007669"/>
    <property type="project" value="TreeGrafter"/>
</dbReference>
<dbReference type="AlphaFoldDB" id="A0A8T1GQE8"/>